<evidence type="ECO:0000313" key="11">
    <source>
        <dbReference type="Proteomes" id="UP000703590"/>
    </source>
</evidence>
<dbReference type="InterPro" id="IPR004358">
    <property type="entry name" value="Sig_transdc_His_kin-like_C"/>
</dbReference>
<reference evidence="10 11" key="1">
    <citation type="submission" date="2021-02" db="EMBL/GenBank/DDBJ databases">
        <title>Sulfurospirillum tamanensis sp. nov.</title>
        <authorList>
            <person name="Frolova A."/>
            <person name="Merkel A."/>
            <person name="Slobodkin A."/>
        </authorList>
    </citation>
    <scope>NUCLEOTIDE SEQUENCE [LARGE SCALE GENOMIC DNA]</scope>
    <source>
        <strain evidence="10 11">T05b</strain>
    </source>
</reference>
<dbReference type="PANTHER" id="PTHR43065:SF46">
    <property type="entry name" value="C4-DICARBOXYLATE TRANSPORT SENSOR PROTEIN DCTB"/>
    <property type="match status" value="1"/>
</dbReference>
<keyword evidence="7" id="KW-0902">Two-component regulatory system</keyword>
<accession>A0ABS2WTI4</accession>
<keyword evidence="6" id="KW-0067">ATP-binding</keyword>
<evidence type="ECO:0000256" key="6">
    <source>
        <dbReference type="ARBA" id="ARBA00022840"/>
    </source>
</evidence>
<dbReference type="Gene3D" id="3.30.565.10">
    <property type="entry name" value="Histidine kinase-like ATPase, C-terminal domain"/>
    <property type="match status" value="1"/>
</dbReference>
<dbReference type="Gene3D" id="3.40.50.2300">
    <property type="match status" value="2"/>
</dbReference>
<dbReference type="RefSeq" id="WP_205459526.1">
    <property type="nucleotide sequence ID" value="NZ_JAFHKK010000021.1"/>
</dbReference>
<proteinExistence type="predicted"/>
<comment type="caution">
    <text evidence="10">The sequence shown here is derived from an EMBL/GenBank/DDBJ whole genome shotgun (WGS) entry which is preliminary data.</text>
</comment>
<gene>
    <name evidence="10" type="ORF">JWV37_09315</name>
</gene>
<organism evidence="10 11">
    <name type="scientific">Sulfurospirillum tamanense</name>
    <dbReference type="NCBI Taxonomy" id="2813362"/>
    <lineage>
        <taxon>Bacteria</taxon>
        <taxon>Pseudomonadati</taxon>
        <taxon>Campylobacterota</taxon>
        <taxon>Epsilonproteobacteria</taxon>
        <taxon>Campylobacterales</taxon>
        <taxon>Sulfurospirillaceae</taxon>
        <taxon>Sulfurospirillum</taxon>
    </lineage>
</organism>
<evidence type="ECO:0000256" key="1">
    <source>
        <dbReference type="ARBA" id="ARBA00000085"/>
    </source>
</evidence>
<dbReference type="SUPFAM" id="SSF55874">
    <property type="entry name" value="ATPase domain of HSP90 chaperone/DNA topoisomerase II/histidine kinase"/>
    <property type="match status" value="1"/>
</dbReference>
<feature type="transmembrane region" description="Helical" evidence="8">
    <location>
        <begin position="344"/>
        <end position="364"/>
    </location>
</feature>
<dbReference type="InterPro" id="IPR036097">
    <property type="entry name" value="HisK_dim/P_sf"/>
</dbReference>
<name>A0ABS2WTI4_9BACT</name>
<dbReference type="GO" id="GO:0016301">
    <property type="term" value="F:kinase activity"/>
    <property type="evidence" value="ECO:0007669"/>
    <property type="project" value="UniProtKB-KW"/>
</dbReference>
<evidence type="ECO:0000256" key="3">
    <source>
        <dbReference type="ARBA" id="ARBA00022679"/>
    </source>
</evidence>
<dbReference type="Proteomes" id="UP000703590">
    <property type="component" value="Unassembled WGS sequence"/>
</dbReference>
<dbReference type="EC" id="2.7.13.3" evidence="2"/>
<feature type="domain" description="Histidine kinase" evidence="9">
    <location>
        <begin position="402"/>
        <end position="619"/>
    </location>
</feature>
<keyword evidence="8" id="KW-0472">Membrane</keyword>
<sequence length="619" mass="70944">MNIYRLFGSLMLLVLLFFSPLFAQEPQRVLILNSYPKNFQWSTEIITGIQEVFIANPNVQADVIYMDGRQAASETHYQKLRDAITIKRKKTTYDLIIPIDRHAYTFVLHYYDELFAHERILFAGMEHFSKVQADKAGLFEKISGVLKTRPIKDNIAIIHTMIPSLKKLYILNETSAQDLESGLSIQAIIDTLDVDFEVEYVGDLALDELEARFSTPAPDEAMLFVPFYSGNYDQFYRNYEIAYVLNSLEIPVFATDSLFITKGIVGGKSALIKDIGYTTGELAITLLSNPSAPNRIITDIEYEYIFNYEKIKKFNLEPFLLNQSFRFVNSPVRFLDKHKKYVDALFLVLPLLILLILGLVHNIYMRIQNEKKWREAELQKNKHQQFIVQQSKLAEIGEVFSSIAHQWKNPLVEIATIAQEHLFTCKETEKEAGNRYVDDIMIQVQYMTDTINDFQKFIMPSTQKSIFDVTEAIETMMNIIRHTIKYNYIDVTIDKQGSKRLMVNGYKNEFMQTLLNIVNNAKDQIGKRREQGEIKRGAITINIYSDASKIIIAISDNGGGISKEKLPHIFDPYYTTKEKGHGIGLYMTKLIIEEKMGGKIWASNTPSGACFTIILGSAT</sequence>
<dbReference type="InterPro" id="IPR036890">
    <property type="entry name" value="HATPase_C_sf"/>
</dbReference>
<keyword evidence="8" id="KW-0812">Transmembrane</keyword>
<evidence type="ECO:0000256" key="4">
    <source>
        <dbReference type="ARBA" id="ARBA00022741"/>
    </source>
</evidence>
<evidence type="ECO:0000256" key="2">
    <source>
        <dbReference type="ARBA" id="ARBA00012438"/>
    </source>
</evidence>
<dbReference type="InterPro" id="IPR005467">
    <property type="entry name" value="His_kinase_dom"/>
</dbReference>
<evidence type="ECO:0000256" key="8">
    <source>
        <dbReference type="SAM" id="Phobius"/>
    </source>
</evidence>
<evidence type="ECO:0000256" key="5">
    <source>
        <dbReference type="ARBA" id="ARBA00022777"/>
    </source>
</evidence>
<evidence type="ECO:0000259" key="9">
    <source>
        <dbReference type="PROSITE" id="PS50109"/>
    </source>
</evidence>
<keyword evidence="5 10" id="KW-0418">Kinase</keyword>
<comment type="catalytic activity">
    <reaction evidence="1">
        <text>ATP + protein L-histidine = ADP + protein N-phospho-L-histidine.</text>
        <dbReference type="EC" id="2.7.13.3"/>
    </reaction>
</comment>
<keyword evidence="11" id="KW-1185">Reference proteome</keyword>
<reference evidence="11" key="2">
    <citation type="submission" date="2021-02" db="EMBL/GenBank/DDBJ databases">
        <title>Sulfurospirillum tamanensis sp. nov.</title>
        <authorList>
            <person name="Merkel A.Y."/>
        </authorList>
    </citation>
    <scope>NUCLEOTIDE SEQUENCE [LARGE SCALE GENOMIC DNA]</scope>
    <source>
        <strain evidence="11">T05b</strain>
    </source>
</reference>
<dbReference type="Gene3D" id="1.10.287.130">
    <property type="match status" value="1"/>
</dbReference>
<dbReference type="CDD" id="cd00075">
    <property type="entry name" value="HATPase"/>
    <property type="match status" value="1"/>
</dbReference>
<dbReference type="PROSITE" id="PS50109">
    <property type="entry name" value="HIS_KIN"/>
    <property type="match status" value="1"/>
</dbReference>
<dbReference type="PANTHER" id="PTHR43065">
    <property type="entry name" value="SENSOR HISTIDINE KINASE"/>
    <property type="match status" value="1"/>
</dbReference>
<protein>
    <recommendedName>
        <fullName evidence="2">histidine kinase</fullName>
        <ecNumber evidence="2">2.7.13.3</ecNumber>
    </recommendedName>
</protein>
<reference evidence="10 11" key="3">
    <citation type="submission" date="2021-02" db="EMBL/GenBank/DDBJ databases">
        <authorList>
            <person name="Merkel A.Y."/>
        </authorList>
    </citation>
    <scope>NUCLEOTIDE SEQUENCE [LARGE SCALE GENOMIC DNA]</scope>
    <source>
        <strain evidence="10 11">T05b</strain>
    </source>
</reference>
<dbReference type="PRINTS" id="PR00344">
    <property type="entry name" value="BCTRLSENSOR"/>
</dbReference>
<dbReference type="Pfam" id="PF02518">
    <property type="entry name" value="HATPase_c"/>
    <property type="match status" value="1"/>
</dbReference>
<dbReference type="SUPFAM" id="SSF47384">
    <property type="entry name" value="Homodimeric domain of signal transducing histidine kinase"/>
    <property type="match status" value="1"/>
</dbReference>
<dbReference type="EMBL" id="JAFHKK010000021">
    <property type="protein sequence ID" value="MBN2964977.1"/>
    <property type="molecule type" value="Genomic_DNA"/>
</dbReference>
<dbReference type="InterPro" id="IPR003594">
    <property type="entry name" value="HATPase_dom"/>
</dbReference>
<keyword evidence="8" id="KW-1133">Transmembrane helix</keyword>
<keyword evidence="3" id="KW-0808">Transferase</keyword>
<keyword evidence="4" id="KW-0547">Nucleotide-binding</keyword>
<dbReference type="SMART" id="SM00387">
    <property type="entry name" value="HATPase_c"/>
    <property type="match status" value="1"/>
</dbReference>
<evidence type="ECO:0000313" key="10">
    <source>
        <dbReference type="EMBL" id="MBN2964977.1"/>
    </source>
</evidence>
<evidence type="ECO:0000256" key="7">
    <source>
        <dbReference type="ARBA" id="ARBA00023012"/>
    </source>
</evidence>